<dbReference type="Proteomes" id="UP000294862">
    <property type="component" value="Unassembled WGS sequence"/>
</dbReference>
<feature type="transmembrane region" description="Helical" evidence="1">
    <location>
        <begin position="76"/>
        <end position="98"/>
    </location>
</feature>
<protein>
    <submittedName>
        <fullName evidence="2">Uncharacterized protein</fullName>
    </submittedName>
</protein>
<dbReference type="RefSeq" id="WP_131999816.1">
    <property type="nucleotide sequence ID" value="NZ_SLWQ01000010.1"/>
</dbReference>
<evidence type="ECO:0000256" key="1">
    <source>
        <dbReference type="SAM" id="Phobius"/>
    </source>
</evidence>
<keyword evidence="1" id="KW-0472">Membrane</keyword>
<keyword evidence="1" id="KW-0812">Transmembrane</keyword>
<reference evidence="2 3" key="1">
    <citation type="journal article" date="2015" name="Stand. Genomic Sci.">
        <title>Genomic Encyclopedia of Bacterial and Archaeal Type Strains, Phase III: the genomes of soil and plant-associated and newly described type strains.</title>
        <authorList>
            <person name="Whitman W.B."/>
            <person name="Woyke T."/>
            <person name="Klenk H.P."/>
            <person name="Zhou Y."/>
            <person name="Lilburn T.G."/>
            <person name="Beck B.J."/>
            <person name="De Vos P."/>
            <person name="Vandamme P."/>
            <person name="Eisen J.A."/>
            <person name="Garrity G."/>
            <person name="Hugenholtz P."/>
            <person name="Kyrpides N.C."/>
        </authorList>
    </citation>
    <scope>NUCLEOTIDE SEQUENCE [LARGE SCALE GENOMIC DNA]</scope>
    <source>
        <strain evidence="2 3">A3</strain>
    </source>
</reference>
<sequence length="162" mass="16705">MRTLLYLSSLFLALPSIALAAAFLVLGTAISAHSLLGFLGVLLETALWLLPWGLLAIMAVFVALVVAGFSVRLRWLASLLVAALAIGSSATALALITLHGNGSLGQLVFFIPAAVSAAIALWLAVREGRASVTAAGARARADDARIAAAVITSENGMPRSRE</sequence>
<proteinExistence type="predicted"/>
<dbReference type="AlphaFoldDB" id="A0A4R2HZX2"/>
<keyword evidence="1" id="KW-1133">Transmembrane helix</keyword>
<feature type="transmembrane region" description="Helical" evidence="1">
    <location>
        <begin position="46"/>
        <end position="69"/>
    </location>
</feature>
<evidence type="ECO:0000313" key="2">
    <source>
        <dbReference type="EMBL" id="TCO37273.1"/>
    </source>
</evidence>
<feature type="transmembrane region" description="Helical" evidence="1">
    <location>
        <begin position="104"/>
        <end position="125"/>
    </location>
</feature>
<gene>
    <name evidence="2" type="ORF">EV148_11084</name>
</gene>
<evidence type="ECO:0000313" key="3">
    <source>
        <dbReference type="Proteomes" id="UP000294862"/>
    </source>
</evidence>
<organism evidence="2 3">
    <name type="scientific">Dokdonella fugitiva</name>
    <dbReference type="NCBI Taxonomy" id="328517"/>
    <lineage>
        <taxon>Bacteria</taxon>
        <taxon>Pseudomonadati</taxon>
        <taxon>Pseudomonadota</taxon>
        <taxon>Gammaproteobacteria</taxon>
        <taxon>Lysobacterales</taxon>
        <taxon>Rhodanobacteraceae</taxon>
        <taxon>Dokdonella</taxon>
    </lineage>
</organism>
<comment type="caution">
    <text evidence="2">The sequence shown here is derived from an EMBL/GenBank/DDBJ whole genome shotgun (WGS) entry which is preliminary data.</text>
</comment>
<name>A0A4R2HZX2_9GAMM</name>
<dbReference type="EMBL" id="SLWQ01000010">
    <property type="protein sequence ID" value="TCO37273.1"/>
    <property type="molecule type" value="Genomic_DNA"/>
</dbReference>
<accession>A0A4R2HZX2</accession>
<keyword evidence="3" id="KW-1185">Reference proteome</keyword>